<feature type="region of interest" description="Disordered" evidence="1">
    <location>
        <begin position="31"/>
        <end position="51"/>
    </location>
</feature>
<dbReference type="AlphaFoldDB" id="A0A4R5DBB5"/>
<keyword evidence="2" id="KW-0732">Signal</keyword>
<dbReference type="SUPFAM" id="SSF82185">
    <property type="entry name" value="Histone H3 K4-specific methyltransferase SET7/9 N-terminal domain"/>
    <property type="match status" value="1"/>
</dbReference>
<reference evidence="3 4" key="1">
    <citation type="submission" date="2019-03" db="EMBL/GenBank/DDBJ databases">
        <title>Dyadobacter AR-3-6 sp. nov., isolated from arctic soil.</title>
        <authorList>
            <person name="Chaudhary D.K."/>
        </authorList>
    </citation>
    <scope>NUCLEOTIDE SEQUENCE [LARGE SCALE GENOMIC DNA]</scope>
    <source>
        <strain evidence="3 4">AR-3-6</strain>
    </source>
</reference>
<gene>
    <name evidence="3" type="ORF">E0F88_31695</name>
</gene>
<accession>A0A4R5DBB5</accession>
<dbReference type="Gene3D" id="2.20.110.10">
    <property type="entry name" value="Histone H3 K4-specific methyltransferase SET7/9 N-terminal domain"/>
    <property type="match status" value="1"/>
</dbReference>
<protein>
    <recommendedName>
        <fullName evidence="5">Toxin-antitoxin system YwqK family antitoxin</fullName>
    </recommendedName>
</protein>
<evidence type="ECO:0000313" key="4">
    <source>
        <dbReference type="Proteomes" id="UP000294850"/>
    </source>
</evidence>
<feature type="signal peptide" evidence="2">
    <location>
        <begin position="1"/>
        <end position="21"/>
    </location>
</feature>
<dbReference type="EMBL" id="SMFL01000023">
    <property type="protein sequence ID" value="TDE08814.1"/>
    <property type="molecule type" value="Genomic_DNA"/>
</dbReference>
<organism evidence="3 4">
    <name type="scientific">Dyadobacter psychrotolerans</name>
    <dbReference type="NCBI Taxonomy" id="2541721"/>
    <lineage>
        <taxon>Bacteria</taxon>
        <taxon>Pseudomonadati</taxon>
        <taxon>Bacteroidota</taxon>
        <taxon>Cytophagia</taxon>
        <taxon>Cytophagales</taxon>
        <taxon>Spirosomataceae</taxon>
        <taxon>Dyadobacter</taxon>
    </lineage>
</organism>
<dbReference type="Proteomes" id="UP000294850">
    <property type="component" value="Unassembled WGS sequence"/>
</dbReference>
<feature type="chain" id="PRO_5020696986" description="Toxin-antitoxin system YwqK family antitoxin" evidence="2">
    <location>
        <begin position="22"/>
        <end position="344"/>
    </location>
</feature>
<sequence>MQSVILILCFLTVFLPETVFGQTEQKETTPSWLPKETVKKDTTGSKKGRANDLKSFVSGLDPVVGTSLPGGNNKSTSLSSLLGETIPDLGLRVKEYKNQKEERKHKKEKAKLAKVQYEGIPMESMSIKFGSGERATVEYFHVLKDTKQPLNPYVRATETRYYDTKTKRLSSSLIKDKQQALLLHGSYKKYTGENLIEEGYYYMGVKDGRWVKYDAKFNLVDKAVWYRGFPAESRIAYYDSAHTQVKEVVPVTFGKVEGEFLQYYKEGQLMASGKYEDGKRVGRWVEYYQFRRQRKKEIQYPKTGWDEEFEPFVLREWDDKGKLLYDYTKDPRASAEEETETEKP</sequence>
<comment type="caution">
    <text evidence="3">The sequence shown here is derived from an EMBL/GenBank/DDBJ whole genome shotgun (WGS) entry which is preliminary data.</text>
</comment>
<keyword evidence="4" id="KW-1185">Reference proteome</keyword>
<proteinExistence type="predicted"/>
<evidence type="ECO:0000256" key="1">
    <source>
        <dbReference type="SAM" id="MobiDB-lite"/>
    </source>
</evidence>
<dbReference type="RefSeq" id="WP_131962502.1">
    <property type="nucleotide sequence ID" value="NZ_SMFL01000023.1"/>
</dbReference>
<feature type="compositionally biased region" description="Basic and acidic residues" evidence="1">
    <location>
        <begin position="36"/>
        <end position="51"/>
    </location>
</feature>
<evidence type="ECO:0000256" key="2">
    <source>
        <dbReference type="SAM" id="SignalP"/>
    </source>
</evidence>
<dbReference type="OrthoDB" id="978586at2"/>
<name>A0A4R5DBB5_9BACT</name>
<evidence type="ECO:0000313" key="3">
    <source>
        <dbReference type="EMBL" id="TDE08814.1"/>
    </source>
</evidence>
<evidence type="ECO:0008006" key="5">
    <source>
        <dbReference type="Google" id="ProtNLM"/>
    </source>
</evidence>